<feature type="signal peptide" evidence="1">
    <location>
        <begin position="1"/>
        <end position="24"/>
    </location>
</feature>
<dbReference type="Proteomes" id="UP001432401">
    <property type="component" value="Unassembled WGS sequence"/>
</dbReference>
<organism evidence="2 3">
    <name type="scientific">Nocardiopsis tropica</name>
    <dbReference type="NCBI Taxonomy" id="109330"/>
    <lineage>
        <taxon>Bacteria</taxon>
        <taxon>Bacillati</taxon>
        <taxon>Actinomycetota</taxon>
        <taxon>Actinomycetes</taxon>
        <taxon>Streptosporangiales</taxon>
        <taxon>Nocardiopsidaceae</taxon>
        <taxon>Nocardiopsis</taxon>
    </lineage>
</organism>
<dbReference type="RefSeq" id="WP_267949621.1">
    <property type="nucleotide sequence ID" value="NZ_JBEQNA010000011.1"/>
</dbReference>
<gene>
    <name evidence="2" type="ORF">ABUK86_18360</name>
</gene>
<evidence type="ECO:0000313" key="2">
    <source>
        <dbReference type="EMBL" id="MES0835745.1"/>
    </source>
</evidence>
<sequence>MKRMYTAAALSAVLLAALAVPAHAQGRAEYDCTHIFPRGGDVRATGCIGNGEGAGSIMSLANTDVFECRNVELVDASIVGTGCEKTAWIDAAHGHDTMA</sequence>
<keyword evidence="3" id="KW-1185">Reference proteome</keyword>
<proteinExistence type="predicted"/>
<comment type="caution">
    <text evidence="2">The sequence shown here is derived from an EMBL/GenBank/DDBJ whole genome shotgun (WGS) entry which is preliminary data.</text>
</comment>
<protein>
    <submittedName>
        <fullName evidence="2">Uncharacterized protein</fullName>
    </submittedName>
</protein>
<evidence type="ECO:0000313" key="3">
    <source>
        <dbReference type="Proteomes" id="UP001432401"/>
    </source>
</evidence>
<dbReference type="EMBL" id="JBEQNB010000009">
    <property type="protein sequence ID" value="MES0835745.1"/>
    <property type="molecule type" value="Genomic_DNA"/>
</dbReference>
<name>A0ABV1ZXA9_9ACTN</name>
<accession>A0ABV1ZXA9</accession>
<feature type="chain" id="PRO_5045807327" evidence="1">
    <location>
        <begin position="25"/>
        <end position="99"/>
    </location>
</feature>
<keyword evidence="1" id="KW-0732">Signal</keyword>
<reference evidence="2 3" key="1">
    <citation type="submission" date="2024-06" db="EMBL/GenBank/DDBJ databases">
        <authorList>
            <person name="Bataeva Y.V."/>
            <person name="Grigorian L.N."/>
            <person name="Solomentsev V.I."/>
        </authorList>
    </citation>
    <scope>NUCLEOTIDE SEQUENCE [LARGE SCALE GENOMIC DNA]</scope>
    <source>
        <strain evidence="3">SCPM-O-B-12605 (RCAM04882)</strain>
    </source>
</reference>
<evidence type="ECO:0000256" key="1">
    <source>
        <dbReference type="SAM" id="SignalP"/>
    </source>
</evidence>